<comment type="caution">
    <text evidence="2">The sequence shown here is derived from an EMBL/GenBank/DDBJ whole genome shotgun (WGS) entry which is preliminary data.</text>
</comment>
<dbReference type="STRING" id="49451.A0A1J6IGJ9"/>
<evidence type="ECO:0000313" key="2">
    <source>
        <dbReference type="EMBL" id="OIS96862.1"/>
    </source>
</evidence>
<feature type="compositionally biased region" description="Polar residues" evidence="1">
    <location>
        <begin position="90"/>
        <end position="103"/>
    </location>
</feature>
<feature type="compositionally biased region" description="Low complexity" evidence="1">
    <location>
        <begin position="118"/>
        <end position="145"/>
    </location>
</feature>
<feature type="compositionally biased region" description="Polar residues" evidence="1">
    <location>
        <begin position="197"/>
        <end position="225"/>
    </location>
</feature>
<feature type="compositionally biased region" description="Polar residues" evidence="1">
    <location>
        <begin position="262"/>
        <end position="305"/>
    </location>
</feature>
<feature type="compositionally biased region" description="Polar residues" evidence="1">
    <location>
        <begin position="437"/>
        <end position="453"/>
    </location>
</feature>
<dbReference type="PANTHER" id="PTHR33472:SF24">
    <property type="entry name" value="VEGETATIVE CELL WALL PROTEIN GP1-LIKE"/>
    <property type="match status" value="1"/>
</dbReference>
<dbReference type="PANTHER" id="PTHR33472">
    <property type="entry name" value="OS01G0106600 PROTEIN"/>
    <property type="match status" value="1"/>
</dbReference>
<feature type="region of interest" description="Disordered" evidence="1">
    <location>
        <begin position="1"/>
        <end position="456"/>
    </location>
</feature>
<proteinExistence type="predicted"/>
<dbReference type="KEGG" id="nau:109234238"/>
<name>A0A1J6IGJ9_NICAT</name>
<feature type="compositionally biased region" description="Polar residues" evidence="1">
    <location>
        <begin position="519"/>
        <end position="530"/>
    </location>
</feature>
<dbReference type="OrthoDB" id="1709592at2759"/>
<feature type="compositionally biased region" description="Basic and acidic residues" evidence="1">
    <location>
        <begin position="385"/>
        <end position="400"/>
    </location>
</feature>
<feature type="compositionally biased region" description="Basic and acidic residues" evidence="1">
    <location>
        <begin position="306"/>
        <end position="348"/>
    </location>
</feature>
<dbReference type="Gramene" id="OIS96862">
    <property type="protein sequence ID" value="OIS96862"/>
    <property type="gene ID" value="A4A49_07367"/>
</dbReference>
<protein>
    <submittedName>
        <fullName evidence="2">Uncharacterized protein</fullName>
    </submittedName>
</protein>
<feature type="compositionally biased region" description="Polar residues" evidence="1">
    <location>
        <begin position="54"/>
        <end position="66"/>
    </location>
</feature>
<reference evidence="2" key="1">
    <citation type="submission" date="2016-11" db="EMBL/GenBank/DDBJ databases">
        <title>The genome of Nicotiana attenuata.</title>
        <authorList>
            <person name="Xu S."/>
            <person name="Brockmoeller T."/>
            <person name="Gaquerel E."/>
            <person name="Navarro A."/>
            <person name="Kuhl H."/>
            <person name="Gase K."/>
            <person name="Ling Z."/>
            <person name="Zhou W."/>
            <person name="Kreitzer C."/>
            <person name="Stanke M."/>
            <person name="Tang H."/>
            <person name="Lyons E."/>
            <person name="Pandey P."/>
            <person name="Pandey S.P."/>
            <person name="Timmermann B."/>
            <person name="Baldwin I.T."/>
        </authorList>
    </citation>
    <scope>NUCLEOTIDE SEQUENCE [LARGE SCALE GENOMIC DNA]</scope>
    <source>
        <strain evidence="2">UT</strain>
    </source>
</reference>
<evidence type="ECO:0000256" key="1">
    <source>
        <dbReference type="SAM" id="MobiDB-lite"/>
    </source>
</evidence>
<organism evidence="2 3">
    <name type="scientific">Nicotiana attenuata</name>
    <name type="common">Coyote tobacco</name>
    <dbReference type="NCBI Taxonomy" id="49451"/>
    <lineage>
        <taxon>Eukaryota</taxon>
        <taxon>Viridiplantae</taxon>
        <taxon>Streptophyta</taxon>
        <taxon>Embryophyta</taxon>
        <taxon>Tracheophyta</taxon>
        <taxon>Spermatophyta</taxon>
        <taxon>Magnoliopsida</taxon>
        <taxon>eudicotyledons</taxon>
        <taxon>Gunneridae</taxon>
        <taxon>Pentapetalae</taxon>
        <taxon>asterids</taxon>
        <taxon>lamiids</taxon>
        <taxon>Solanales</taxon>
        <taxon>Solanaceae</taxon>
        <taxon>Nicotianoideae</taxon>
        <taxon>Nicotianeae</taxon>
        <taxon>Nicotiana</taxon>
    </lineage>
</organism>
<dbReference type="AlphaFoldDB" id="A0A1J6IGJ9"/>
<feature type="compositionally biased region" description="Low complexity" evidence="1">
    <location>
        <begin position="77"/>
        <end position="89"/>
    </location>
</feature>
<feature type="compositionally biased region" description="Low complexity" evidence="1">
    <location>
        <begin position="226"/>
        <end position="244"/>
    </location>
</feature>
<sequence length="638" mass="67984">MAGRRSSFRFRLPWSQDESAPPPPPIPATQPSTRPNAGTVPSPATRPAAGSQPAAGTSASNLSRAETPTSNQPPNPTRNTTPSIPTSPTKAGTQDNNQLPNTKTSTTPTPSISPPRPIESSTQSTNQSPATPTTPDSSTETRTPTQASNMSSTSTNSPARPTSQTTTSNPTTPKVSQRPPFRPAGAAPSPKNRASKNESQPSSPSQATNKPRITSQPASPSGAANSSRVSQSPSPSRSAPQSPAMTPTSSPTRKAPHVLSSKAGQESSNSPSVVKSQMQEKNQETTLPTSPPQLLQENSKPSSKSIEADKEPTEQMELRTKKETKSDADSEAKIRFTDKAMKPSEESVPKSTITGITKGPSEKSDSSSINGEPKMLNESDTNNQETKEVVQESRRKDNGAGERTPGVQSKQEGSSKDQILKNSGSNGRQTRTTTTQPRNKTVVSGSSQKTAVSNEAHIPIHKEIKDNISEVLNRVGTQKTGKTPVNVITLAGDNRGASMQLGSTKGGRIHIHRGYKINPNESADATTDGEGSSKTKEDQTIAAYINCNVQGINNSIVFNSSITERDPGVHMSIPRMPSEPVHSRSFAAHKAEFSVTPARTIRRRCLRGLFLESSDSDPDKPRRHGCRVGCNEKKKITR</sequence>
<feature type="region of interest" description="Disordered" evidence="1">
    <location>
        <begin position="517"/>
        <end position="536"/>
    </location>
</feature>
<feature type="compositionally biased region" description="Low complexity" evidence="1">
    <location>
        <begin position="161"/>
        <end position="173"/>
    </location>
</feature>
<dbReference type="Proteomes" id="UP000187609">
    <property type="component" value="Unassembled WGS sequence"/>
</dbReference>
<gene>
    <name evidence="2" type="ORF">A4A49_07367</name>
</gene>
<accession>A0A1J6IGJ9</accession>
<dbReference type="EMBL" id="MJEQ01037193">
    <property type="protein sequence ID" value="OIS96862.1"/>
    <property type="molecule type" value="Genomic_DNA"/>
</dbReference>
<dbReference type="OMA" id="GCRVGCN"/>
<keyword evidence="3" id="KW-1185">Reference proteome</keyword>
<feature type="compositionally biased region" description="Polar residues" evidence="1">
    <location>
        <begin position="146"/>
        <end position="160"/>
    </location>
</feature>
<evidence type="ECO:0000313" key="3">
    <source>
        <dbReference type="Proteomes" id="UP000187609"/>
    </source>
</evidence>